<protein>
    <submittedName>
        <fullName evidence="6">Uncharacterized protein</fullName>
    </submittedName>
</protein>
<reference evidence="6 7" key="1">
    <citation type="submission" date="2024-07" db="EMBL/GenBank/DDBJ databases">
        <title>Draft sequence of the Neodothiora populina.</title>
        <authorList>
            <person name="Drown D.D."/>
            <person name="Schuette U.S."/>
            <person name="Buechlein A.B."/>
            <person name="Rusch D.R."/>
            <person name="Winton L.W."/>
            <person name="Adams G.A."/>
        </authorList>
    </citation>
    <scope>NUCLEOTIDE SEQUENCE [LARGE SCALE GENOMIC DNA]</scope>
    <source>
        <strain evidence="6 7">CPC 39397</strain>
    </source>
</reference>
<dbReference type="PRINTS" id="PR00853">
    <property type="entry name" value="XPGRADSUPER"/>
</dbReference>
<sequence>MIAGFDEWAASAQVGHVLPLEQLRNHRLGIDAEDYINNLLANQPTREPLLPALGGLPFSLKGIVESHISILEQHGVEPTFVFNGLSHNAQEDRMRIMAGSAKAFAAAWDLYGASQPDQAVNEFGTLCTLDVENVYRYVQTILRKRGVKFFIAPYSAAAQLASIAGSEFCDAVAGSPETLMFEIDKLITKLDFEHKEITLVTRKECVEALGCTSIGMFVDACLLAGSSFLPTLPALENEISPLPKPPRVKAAADLLKQRNVHTNVICMQYQQEDPIMAAMDYVDRYRKASCSIKQHVVMRPSGEVVSLDAPHVPRDMHAFMGQRLPDEIFAYLSRGIIGPEVPQWRSLGVIVERPPLDGGESQVYHRLVRERLTPLRASAVGLLSQSLNRYYGKTDITVRCWFDIDGDHTNLGIPGSSDPRAEIAAWNVRIEQIGERANQLEREISSLAFSVKSLDDTSFAKSTITPKTAGYKPLDGPSEVRCNAVWRFLQLRGYISADHTLSPIGKSLLAAFIKAGDQRLEESVIVALELLRLDALNADDMFTNYGGAPMRGSETDKRNTLLISRVACLGNLEHKSIGFTGPLSRHLLAYRSMISVVRRSLRDMVEMSLCSMLMDGTVTRDLSLAELADVSFDLPFLLETDCALGIAVKSYLDELAGHPDPSSPEAREETKTTGVSPWFPHAKNFVGDLEKAFKLWDAVYAAVEVAPSNVISSKDKKIWEEANAWLAERR</sequence>
<evidence type="ECO:0000259" key="5">
    <source>
        <dbReference type="Pfam" id="PF12247"/>
    </source>
</evidence>
<dbReference type="Pfam" id="PF12246">
    <property type="entry name" value="MKT1_C"/>
    <property type="match status" value="1"/>
</dbReference>
<dbReference type="Pfam" id="PF00752">
    <property type="entry name" value="XPG_N"/>
    <property type="match status" value="1"/>
</dbReference>
<comment type="caution">
    <text evidence="6">The sequence shown here is derived from an EMBL/GenBank/DDBJ whole genome shotgun (WGS) entry which is preliminary data.</text>
</comment>
<dbReference type="InterPro" id="IPR022039">
    <property type="entry name" value="MKT1_C"/>
</dbReference>
<evidence type="ECO:0000256" key="2">
    <source>
        <dbReference type="ARBA" id="ARBA00024023"/>
    </source>
</evidence>
<dbReference type="InterPro" id="IPR006084">
    <property type="entry name" value="XPG/Rad2"/>
</dbReference>
<feature type="domain" description="Post-transcriptional regulator MKT1 C-terminal" evidence="4">
    <location>
        <begin position="487"/>
        <end position="727"/>
    </location>
</feature>
<dbReference type="InterPro" id="IPR037314">
    <property type="entry name" value="MKT1_H3TH"/>
</dbReference>
<dbReference type="GeneID" id="95976420"/>
<name>A0ABR3P8P9_9PEZI</name>
<organism evidence="6 7">
    <name type="scientific">Neodothiora populina</name>
    <dbReference type="NCBI Taxonomy" id="2781224"/>
    <lineage>
        <taxon>Eukaryota</taxon>
        <taxon>Fungi</taxon>
        <taxon>Dikarya</taxon>
        <taxon>Ascomycota</taxon>
        <taxon>Pezizomycotina</taxon>
        <taxon>Dothideomycetes</taxon>
        <taxon>Dothideomycetidae</taxon>
        <taxon>Dothideales</taxon>
        <taxon>Dothioraceae</taxon>
        <taxon>Neodothiora</taxon>
    </lineage>
</organism>
<accession>A0ABR3P8P9</accession>
<dbReference type="Pfam" id="PF12247">
    <property type="entry name" value="MKT1_N"/>
    <property type="match status" value="1"/>
</dbReference>
<feature type="domain" description="XPG N-terminal" evidence="3">
    <location>
        <begin position="17"/>
        <end position="91"/>
    </location>
</feature>
<dbReference type="PANTHER" id="PTHR11081">
    <property type="entry name" value="FLAP ENDONUCLEASE FAMILY MEMBER"/>
    <property type="match status" value="1"/>
</dbReference>
<dbReference type="InterPro" id="IPR029060">
    <property type="entry name" value="PIN-like_dom_sf"/>
</dbReference>
<evidence type="ECO:0000256" key="1">
    <source>
        <dbReference type="ARBA" id="ARBA00022845"/>
    </source>
</evidence>
<dbReference type="CDD" id="cd09858">
    <property type="entry name" value="PIN_MKT1"/>
    <property type="match status" value="1"/>
</dbReference>
<evidence type="ECO:0000259" key="3">
    <source>
        <dbReference type="Pfam" id="PF00752"/>
    </source>
</evidence>
<evidence type="ECO:0000313" key="7">
    <source>
        <dbReference type="Proteomes" id="UP001562354"/>
    </source>
</evidence>
<dbReference type="Gene3D" id="3.40.50.1010">
    <property type="entry name" value="5'-nuclease"/>
    <property type="match status" value="1"/>
</dbReference>
<keyword evidence="1" id="KW-0810">Translation regulation</keyword>
<dbReference type="SUPFAM" id="SSF88723">
    <property type="entry name" value="PIN domain-like"/>
    <property type="match status" value="1"/>
</dbReference>
<evidence type="ECO:0000259" key="4">
    <source>
        <dbReference type="Pfam" id="PF12246"/>
    </source>
</evidence>
<proteinExistence type="inferred from homology"/>
<keyword evidence="7" id="KW-1185">Reference proteome</keyword>
<dbReference type="Proteomes" id="UP001562354">
    <property type="component" value="Unassembled WGS sequence"/>
</dbReference>
<feature type="domain" description="Post-transcriptional regulator MKT1 N-terminal" evidence="5">
    <location>
        <begin position="313"/>
        <end position="402"/>
    </location>
</feature>
<dbReference type="InterPro" id="IPR006085">
    <property type="entry name" value="XPG_DNA_repair_N"/>
</dbReference>
<dbReference type="PANTHER" id="PTHR11081:SF32">
    <property type="entry name" value="POST-TRANSCRIPTIONAL REGULATOR MKT1"/>
    <property type="match status" value="1"/>
</dbReference>
<dbReference type="RefSeq" id="XP_069198579.1">
    <property type="nucleotide sequence ID" value="XM_069342072.1"/>
</dbReference>
<dbReference type="EMBL" id="JBFMKM010000012">
    <property type="protein sequence ID" value="KAL1302303.1"/>
    <property type="molecule type" value="Genomic_DNA"/>
</dbReference>
<dbReference type="InterPro" id="IPR022040">
    <property type="entry name" value="MKT1_N"/>
</dbReference>
<gene>
    <name evidence="6" type="ORF">AAFC00_002718</name>
</gene>
<dbReference type="CDD" id="cd09902">
    <property type="entry name" value="H3TH_MKT1"/>
    <property type="match status" value="1"/>
</dbReference>
<comment type="similarity">
    <text evidence="2">Belongs to the XPG/RAD2 endonuclease family.</text>
</comment>
<evidence type="ECO:0000313" key="6">
    <source>
        <dbReference type="EMBL" id="KAL1302303.1"/>
    </source>
</evidence>